<dbReference type="Pfam" id="PF00231">
    <property type="entry name" value="ATP-synt"/>
    <property type="match status" value="1"/>
</dbReference>
<keyword evidence="7 10" id="KW-0472">Membrane</keyword>
<dbReference type="AlphaFoldDB" id="A0A7L7KRU3"/>
<dbReference type="HAMAP" id="MF_00815">
    <property type="entry name" value="ATP_synth_gamma_bact"/>
    <property type="match status" value="1"/>
</dbReference>
<evidence type="ECO:0000256" key="4">
    <source>
        <dbReference type="ARBA" id="ARBA00022448"/>
    </source>
</evidence>
<evidence type="ECO:0000256" key="9">
    <source>
        <dbReference type="ARBA" id="ARBA00023310"/>
    </source>
</evidence>
<dbReference type="InterPro" id="IPR000131">
    <property type="entry name" value="ATP_synth_F1_gsu"/>
</dbReference>
<keyword evidence="4 10" id="KW-0813">Transport</keyword>
<dbReference type="InterPro" id="IPR023632">
    <property type="entry name" value="ATP_synth_F1_gsu_CS"/>
</dbReference>
<keyword evidence="8 10" id="KW-0139">CF(1)</keyword>
<dbReference type="Proteomes" id="UP000514720">
    <property type="component" value="Chromosome"/>
</dbReference>
<dbReference type="GO" id="GO:0042777">
    <property type="term" value="P:proton motive force-driven plasma membrane ATP synthesis"/>
    <property type="evidence" value="ECO:0007669"/>
    <property type="project" value="UniProtKB-UniRule"/>
</dbReference>
<dbReference type="GO" id="GO:0045259">
    <property type="term" value="C:proton-transporting ATP synthase complex"/>
    <property type="evidence" value="ECO:0007669"/>
    <property type="project" value="UniProtKB-KW"/>
</dbReference>
<dbReference type="PANTHER" id="PTHR11693">
    <property type="entry name" value="ATP SYNTHASE GAMMA CHAIN"/>
    <property type="match status" value="1"/>
</dbReference>
<proteinExistence type="inferred from homology"/>
<evidence type="ECO:0000256" key="8">
    <source>
        <dbReference type="ARBA" id="ARBA00023196"/>
    </source>
</evidence>
<name>A0A7L7KRU3_9MOLU</name>
<evidence type="ECO:0000256" key="5">
    <source>
        <dbReference type="ARBA" id="ARBA00022781"/>
    </source>
</evidence>
<comment type="function">
    <text evidence="1 10">Produces ATP from ADP in the presence of a proton gradient across the membrane. The gamma chain is believed to be important in regulating ATPase activity and the flow of protons through the CF(0) complex.</text>
</comment>
<dbReference type="InterPro" id="IPR035968">
    <property type="entry name" value="ATP_synth_F1_ATPase_gsu"/>
</dbReference>
<reference evidence="11 12" key="1">
    <citation type="submission" date="2020-02" db="EMBL/GenBank/DDBJ databases">
        <authorList>
            <person name="Zheng R.K."/>
            <person name="Sun C.M."/>
        </authorList>
    </citation>
    <scope>NUCLEOTIDE SEQUENCE [LARGE SCALE GENOMIC DNA]</scope>
    <source>
        <strain evidence="12">zrk13</strain>
    </source>
</reference>
<comment type="subcellular location">
    <subcellularLocation>
        <location evidence="10">Cell membrane</location>
        <topology evidence="10">Peripheral membrane protein</topology>
    </subcellularLocation>
    <subcellularLocation>
        <location evidence="2">Membrane</location>
        <topology evidence="2">Peripheral membrane protein</topology>
    </subcellularLocation>
</comment>
<evidence type="ECO:0000313" key="12">
    <source>
        <dbReference type="Proteomes" id="UP000514720"/>
    </source>
</evidence>
<dbReference type="GO" id="GO:0005524">
    <property type="term" value="F:ATP binding"/>
    <property type="evidence" value="ECO:0007669"/>
    <property type="project" value="UniProtKB-UniRule"/>
</dbReference>
<keyword evidence="10" id="KW-1003">Cell membrane</keyword>
<dbReference type="PROSITE" id="PS00153">
    <property type="entry name" value="ATPASE_GAMMA"/>
    <property type="match status" value="1"/>
</dbReference>
<sequence length="292" mass="33393">MATMREIRSRINATKKTAQITKAMHMVSASKLKKAERAIKDFRPLMHRLRQMIDNLLEQDDVSHPMLVERDIDKVCYIIVSSDRGLAGPYNSSIFKAFDAYVKENHTSADEFVVAPIGYKAMSHAKRMNYPLLNDHAIHVRDDVQFIDFKEVSTNFMKSFLRGEIDKIVVFYNHFINTISQQVEEYQLLPIVNGYHQEDEEELPEIALIYNYEPSPKAIINHVLPMYVENMLYGIILDGKASEHAARMTAMKSATDNAEDIIKTLQLHYNRARQAAITMELTDIIGGANAVN</sequence>
<gene>
    <name evidence="10 11" type="primary">atpG</name>
    <name evidence="11" type="ORF">G4Z02_06545</name>
</gene>
<keyword evidence="12" id="KW-1185">Reference proteome</keyword>
<protein>
    <recommendedName>
        <fullName evidence="10">ATP synthase gamma chain</fullName>
    </recommendedName>
    <alternativeName>
        <fullName evidence="10">ATP synthase F1 sector gamma subunit</fullName>
    </alternativeName>
    <alternativeName>
        <fullName evidence="10">F-ATPase gamma subunit</fullName>
    </alternativeName>
</protein>
<dbReference type="CDD" id="cd12151">
    <property type="entry name" value="F1-ATPase_gamma"/>
    <property type="match status" value="1"/>
</dbReference>
<comment type="similarity">
    <text evidence="3 10">Belongs to the ATPase gamma chain family.</text>
</comment>
<keyword evidence="5 10" id="KW-0375">Hydrogen ion transport</keyword>
<dbReference type="GO" id="GO:0046933">
    <property type="term" value="F:proton-transporting ATP synthase activity, rotational mechanism"/>
    <property type="evidence" value="ECO:0007669"/>
    <property type="project" value="UniProtKB-UniRule"/>
</dbReference>
<evidence type="ECO:0000256" key="1">
    <source>
        <dbReference type="ARBA" id="ARBA00003456"/>
    </source>
</evidence>
<dbReference type="GO" id="GO:0005886">
    <property type="term" value="C:plasma membrane"/>
    <property type="evidence" value="ECO:0007669"/>
    <property type="project" value="UniProtKB-SubCell"/>
</dbReference>
<evidence type="ECO:0000313" key="11">
    <source>
        <dbReference type="EMBL" id="QMS85427.1"/>
    </source>
</evidence>
<accession>A0A7L7KRU3</accession>
<organism evidence="11 12">
    <name type="scientific">Candidatus Xianfuyuplasma coldseepsis</name>
    <dbReference type="NCBI Taxonomy" id="2782163"/>
    <lineage>
        <taxon>Bacteria</taxon>
        <taxon>Bacillati</taxon>
        <taxon>Mycoplasmatota</taxon>
        <taxon>Mollicutes</taxon>
        <taxon>Candidatus Izemoplasmatales</taxon>
        <taxon>Candidatus Izemoplasmataceae</taxon>
        <taxon>Candidatus Xianfuyuplasma</taxon>
    </lineage>
</organism>
<evidence type="ECO:0000256" key="7">
    <source>
        <dbReference type="ARBA" id="ARBA00023136"/>
    </source>
</evidence>
<keyword evidence="6 10" id="KW-0406">Ion transport</keyword>
<dbReference type="Gene3D" id="3.40.1380.10">
    <property type="match status" value="1"/>
</dbReference>
<evidence type="ECO:0000256" key="2">
    <source>
        <dbReference type="ARBA" id="ARBA00004170"/>
    </source>
</evidence>
<dbReference type="Gene3D" id="1.10.287.80">
    <property type="entry name" value="ATP synthase, gamma subunit, helix hairpin domain"/>
    <property type="match status" value="2"/>
</dbReference>
<dbReference type="PRINTS" id="PR00126">
    <property type="entry name" value="ATPASEGAMMA"/>
</dbReference>
<dbReference type="KEGG" id="xcl:G4Z02_06545"/>
<dbReference type="PANTHER" id="PTHR11693:SF22">
    <property type="entry name" value="ATP SYNTHASE SUBUNIT GAMMA, MITOCHONDRIAL"/>
    <property type="match status" value="1"/>
</dbReference>
<keyword evidence="9 10" id="KW-0066">ATP synthesis</keyword>
<evidence type="ECO:0000256" key="6">
    <source>
        <dbReference type="ARBA" id="ARBA00023065"/>
    </source>
</evidence>
<evidence type="ECO:0000256" key="3">
    <source>
        <dbReference type="ARBA" id="ARBA00007681"/>
    </source>
</evidence>
<dbReference type="NCBIfam" id="TIGR01146">
    <property type="entry name" value="ATPsyn_F1gamma"/>
    <property type="match status" value="1"/>
</dbReference>
<dbReference type="RefSeq" id="WP_258877221.1">
    <property type="nucleotide sequence ID" value="NZ_CP048914.1"/>
</dbReference>
<evidence type="ECO:0000256" key="10">
    <source>
        <dbReference type="HAMAP-Rule" id="MF_00815"/>
    </source>
</evidence>
<comment type="subunit">
    <text evidence="10">F-type ATPases have 2 components, CF(1) - the catalytic core - and CF(0) - the membrane proton channel. CF(1) has five subunits: alpha(3), beta(3), gamma(1), delta(1), epsilon(1). CF(0) has three main subunits: a, b and c.</text>
</comment>
<dbReference type="EMBL" id="CP048914">
    <property type="protein sequence ID" value="QMS85427.1"/>
    <property type="molecule type" value="Genomic_DNA"/>
</dbReference>
<dbReference type="SUPFAM" id="SSF52943">
    <property type="entry name" value="ATP synthase (F1-ATPase), gamma subunit"/>
    <property type="match status" value="1"/>
</dbReference>